<proteinExistence type="predicted"/>
<evidence type="ECO:0000256" key="1">
    <source>
        <dbReference type="SAM" id="MobiDB-lite"/>
    </source>
</evidence>
<dbReference type="EMBL" id="LNIX01000004">
    <property type="protein sequence ID" value="OXA56569.1"/>
    <property type="molecule type" value="Genomic_DNA"/>
</dbReference>
<name>A0A226EGN0_FOLCA</name>
<feature type="region of interest" description="Disordered" evidence="1">
    <location>
        <begin position="1"/>
        <end position="22"/>
    </location>
</feature>
<feature type="compositionally biased region" description="Polar residues" evidence="1">
    <location>
        <begin position="1"/>
        <end position="14"/>
    </location>
</feature>
<protein>
    <submittedName>
        <fullName evidence="2">Uncharacterized protein</fullName>
    </submittedName>
</protein>
<dbReference type="Proteomes" id="UP000198287">
    <property type="component" value="Unassembled WGS sequence"/>
</dbReference>
<reference evidence="2 3" key="1">
    <citation type="submission" date="2015-12" db="EMBL/GenBank/DDBJ databases">
        <title>The genome of Folsomia candida.</title>
        <authorList>
            <person name="Faddeeva A."/>
            <person name="Derks M.F."/>
            <person name="Anvar Y."/>
            <person name="Smit S."/>
            <person name="Van Straalen N."/>
            <person name="Roelofs D."/>
        </authorList>
    </citation>
    <scope>NUCLEOTIDE SEQUENCE [LARGE SCALE GENOMIC DNA]</scope>
    <source>
        <strain evidence="2 3">VU population</strain>
        <tissue evidence="2">Whole body</tissue>
    </source>
</reference>
<evidence type="ECO:0000313" key="3">
    <source>
        <dbReference type="Proteomes" id="UP000198287"/>
    </source>
</evidence>
<comment type="caution">
    <text evidence="2">The sequence shown here is derived from an EMBL/GenBank/DDBJ whole genome shotgun (WGS) entry which is preliminary data.</text>
</comment>
<accession>A0A226EGN0</accession>
<gene>
    <name evidence="2" type="ORF">Fcan01_08852</name>
</gene>
<dbReference type="OrthoDB" id="119028at2759"/>
<evidence type="ECO:0000313" key="2">
    <source>
        <dbReference type="EMBL" id="OXA56569.1"/>
    </source>
</evidence>
<sequence>MLPLNNSNAIVESTSGEHDHAPKDKCGEFLRLRHQTPKSALSNHCFNWSLEAESTKLSTPPDDQDKAFVVASSFDYEDKWFGVLMSKPRFPLNVIGISDKDKKFHPIFFGVAKGETQQDYAFNFSAIKTTLPGYTPNKNVVSKQNLVRDKELWRNMKNDITQLQLARSSKDFEAAK</sequence>
<organism evidence="2 3">
    <name type="scientific">Folsomia candida</name>
    <name type="common">Springtail</name>
    <dbReference type="NCBI Taxonomy" id="158441"/>
    <lineage>
        <taxon>Eukaryota</taxon>
        <taxon>Metazoa</taxon>
        <taxon>Ecdysozoa</taxon>
        <taxon>Arthropoda</taxon>
        <taxon>Hexapoda</taxon>
        <taxon>Collembola</taxon>
        <taxon>Entomobryomorpha</taxon>
        <taxon>Isotomoidea</taxon>
        <taxon>Isotomidae</taxon>
        <taxon>Proisotominae</taxon>
        <taxon>Folsomia</taxon>
    </lineage>
</organism>
<dbReference type="AlphaFoldDB" id="A0A226EGN0"/>
<keyword evidence="3" id="KW-1185">Reference proteome</keyword>